<dbReference type="AlphaFoldDB" id="J9FUK3"/>
<name>J9FUK3_9ZZZZ</name>
<accession>J9FUK3</accession>
<proteinExistence type="predicted"/>
<gene>
    <name evidence="1" type="ORF">EVA_18636</name>
</gene>
<dbReference type="InterPro" id="IPR036237">
    <property type="entry name" value="Xyl_isomerase-like_sf"/>
</dbReference>
<dbReference type="EMBL" id="AMCI01007080">
    <property type="protein sequence ID" value="EJW93257.1"/>
    <property type="molecule type" value="Genomic_DNA"/>
</dbReference>
<evidence type="ECO:0000313" key="1">
    <source>
        <dbReference type="EMBL" id="EJW93257.1"/>
    </source>
</evidence>
<feature type="non-terminal residue" evidence="1">
    <location>
        <position position="119"/>
    </location>
</feature>
<dbReference type="SUPFAM" id="SSF51658">
    <property type="entry name" value="Xylose isomerase-like"/>
    <property type="match status" value="1"/>
</dbReference>
<dbReference type="Gene3D" id="3.20.20.150">
    <property type="entry name" value="Divalent-metal-dependent TIM barrel enzymes"/>
    <property type="match status" value="1"/>
</dbReference>
<reference evidence="1" key="1">
    <citation type="journal article" date="2012" name="PLoS ONE">
        <title>Gene sets for utilization of primary and secondary nutrition supplies in the distal gut of endangered iberian lynx.</title>
        <authorList>
            <person name="Alcaide M."/>
            <person name="Messina E."/>
            <person name="Richter M."/>
            <person name="Bargiela R."/>
            <person name="Peplies J."/>
            <person name="Huws S.A."/>
            <person name="Newbold C.J."/>
            <person name="Golyshin P.N."/>
            <person name="Simon M.A."/>
            <person name="Lopez G."/>
            <person name="Yakimov M.M."/>
            <person name="Ferrer M."/>
        </authorList>
    </citation>
    <scope>NUCLEOTIDE SEQUENCE</scope>
</reference>
<sequence>MMAWSGVWTAPYGASTMPVPEGADPYALRYWRENKATLDIGNAVAQCRLAKELCDQAGLEIVNLAPSLRGGEEELDAVLEAAAAIGCKTIRGPMTRFDPAKSYDEQMESLRTYLRNAEP</sequence>
<organism evidence="1">
    <name type="scientific">gut metagenome</name>
    <dbReference type="NCBI Taxonomy" id="749906"/>
    <lineage>
        <taxon>unclassified sequences</taxon>
        <taxon>metagenomes</taxon>
        <taxon>organismal metagenomes</taxon>
    </lineage>
</organism>
<comment type="caution">
    <text evidence="1">The sequence shown here is derived from an EMBL/GenBank/DDBJ whole genome shotgun (WGS) entry which is preliminary data.</text>
</comment>
<protein>
    <submittedName>
        <fullName evidence="1">Uncharacterized protein</fullName>
    </submittedName>
</protein>